<keyword evidence="3" id="KW-0520">NAD</keyword>
<dbReference type="Gene3D" id="3.40.50.720">
    <property type="entry name" value="NAD(P)-binding Rossmann-like Domain"/>
    <property type="match status" value="2"/>
</dbReference>
<name>A0A0F9GLY7_9ZZZZ</name>
<evidence type="ECO:0000256" key="2">
    <source>
        <dbReference type="ARBA" id="ARBA00023002"/>
    </source>
</evidence>
<dbReference type="SUPFAM" id="SSF51735">
    <property type="entry name" value="NAD(P)-binding Rossmann-fold domains"/>
    <property type="match status" value="1"/>
</dbReference>
<comment type="caution">
    <text evidence="6">The sequence shown here is derived from an EMBL/GenBank/DDBJ whole genome shotgun (WGS) entry which is preliminary data.</text>
</comment>
<evidence type="ECO:0000256" key="3">
    <source>
        <dbReference type="ARBA" id="ARBA00023027"/>
    </source>
</evidence>
<dbReference type="InterPro" id="IPR029753">
    <property type="entry name" value="D-isomer_DH_CS"/>
</dbReference>
<dbReference type="PROSITE" id="PS00670">
    <property type="entry name" value="D_2_HYDROXYACID_DH_2"/>
    <property type="match status" value="1"/>
</dbReference>
<dbReference type="Pfam" id="PF00389">
    <property type="entry name" value="2-Hacid_dh"/>
    <property type="match status" value="1"/>
</dbReference>
<sequence length="339" mass="38311">MDNGKKLAFLEIHDWEADYLRRAFEDGELFISEQTIDKVDKEKLRDIEVLSVFIYSDIDKKMLELMPNLKLIATRSTGYDHIDLDEAHKRGITVTNVPTYGEHTVAEHTFALILALTRNIHRAYVRTIRGTFSFEGLQGMDLKDKVLGIIGGGHIGLHTVKLGRGFGMEVLVYDTKRHPFLPDIMGYKYVSMDELLANSDIISLHVPYSPKTHHLIGYQNIDKIKRGAILINTARGALVDTSALTKALDEGILAGAGLDVLEEEGLIKEERQVLYEDTPKEKLRKAIEAHILLNRENVVITPHIAFYSREAMQRILDTTVQNIKSFYSGKIENEIPEAA</sequence>
<accession>A0A0F9GLY7</accession>
<evidence type="ECO:0008006" key="7">
    <source>
        <dbReference type="Google" id="ProtNLM"/>
    </source>
</evidence>
<evidence type="ECO:0000259" key="4">
    <source>
        <dbReference type="Pfam" id="PF00389"/>
    </source>
</evidence>
<dbReference type="PANTHER" id="PTHR43026">
    <property type="entry name" value="2-HYDROXYACID DEHYDROGENASE HOMOLOG 1-RELATED"/>
    <property type="match status" value="1"/>
</dbReference>
<dbReference type="InterPro" id="IPR058205">
    <property type="entry name" value="D-LDH-like"/>
</dbReference>
<feature type="domain" description="D-isomer specific 2-hydroxyacid dehydrogenase NAD-binding" evidence="5">
    <location>
        <begin position="110"/>
        <end position="305"/>
    </location>
</feature>
<dbReference type="GO" id="GO:0051287">
    <property type="term" value="F:NAD binding"/>
    <property type="evidence" value="ECO:0007669"/>
    <property type="project" value="InterPro"/>
</dbReference>
<dbReference type="PROSITE" id="PS00065">
    <property type="entry name" value="D_2_HYDROXYACID_DH_1"/>
    <property type="match status" value="1"/>
</dbReference>
<dbReference type="PANTHER" id="PTHR43026:SF1">
    <property type="entry name" value="2-HYDROXYACID DEHYDROGENASE HOMOLOG 1-RELATED"/>
    <property type="match status" value="1"/>
</dbReference>
<organism evidence="6">
    <name type="scientific">marine sediment metagenome</name>
    <dbReference type="NCBI Taxonomy" id="412755"/>
    <lineage>
        <taxon>unclassified sequences</taxon>
        <taxon>metagenomes</taxon>
        <taxon>ecological metagenomes</taxon>
    </lineage>
</organism>
<protein>
    <recommendedName>
        <fullName evidence="7">Hydroxyacid dehydrogenase</fullName>
    </recommendedName>
</protein>
<dbReference type="InterPro" id="IPR029752">
    <property type="entry name" value="D-isomer_DH_CS1"/>
</dbReference>
<evidence type="ECO:0000256" key="1">
    <source>
        <dbReference type="ARBA" id="ARBA00005854"/>
    </source>
</evidence>
<dbReference type="AlphaFoldDB" id="A0A0F9GLY7"/>
<dbReference type="InterPro" id="IPR036291">
    <property type="entry name" value="NAD(P)-bd_dom_sf"/>
</dbReference>
<comment type="similarity">
    <text evidence="1">Belongs to the D-isomer specific 2-hydroxyacid dehydrogenase family.</text>
</comment>
<dbReference type="EMBL" id="LAZR01025897">
    <property type="protein sequence ID" value="KKL70425.1"/>
    <property type="molecule type" value="Genomic_DNA"/>
</dbReference>
<evidence type="ECO:0000259" key="5">
    <source>
        <dbReference type="Pfam" id="PF02826"/>
    </source>
</evidence>
<dbReference type="InterPro" id="IPR006139">
    <property type="entry name" value="D-isomer_2_OHA_DH_cat_dom"/>
</dbReference>
<gene>
    <name evidence="6" type="ORF">LCGC14_2105040</name>
</gene>
<dbReference type="Pfam" id="PF02826">
    <property type="entry name" value="2-Hacid_dh_C"/>
    <property type="match status" value="1"/>
</dbReference>
<feature type="domain" description="D-isomer specific 2-hydroxyacid dehydrogenase catalytic" evidence="4">
    <location>
        <begin position="28"/>
        <end position="331"/>
    </location>
</feature>
<keyword evidence="2" id="KW-0560">Oxidoreductase</keyword>
<dbReference type="GO" id="GO:0008720">
    <property type="term" value="F:D-lactate dehydrogenase (NAD+) activity"/>
    <property type="evidence" value="ECO:0007669"/>
    <property type="project" value="TreeGrafter"/>
</dbReference>
<proteinExistence type="inferred from homology"/>
<evidence type="ECO:0000313" key="6">
    <source>
        <dbReference type="EMBL" id="KKL70425.1"/>
    </source>
</evidence>
<dbReference type="SUPFAM" id="SSF52283">
    <property type="entry name" value="Formate/glycerate dehydrogenase catalytic domain-like"/>
    <property type="match status" value="1"/>
</dbReference>
<dbReference type="InterPro" id="IPR006140">
    <property type="entry name" value="D-isomer_DH_NAD-bd"/>
</dbReference>
<reference evidence="6" key="1">
    <citation type="journal article" date="2015" name="Nature">
        <title>Complex archaea that bridge the gap between prokaryotes and eukaryotes.</title>
        <authorList>
            <person name="Spang A."/>
            <person name="Saw J.H."/>
            <person name="Jorgensen S.L."/>
            <person name="Zaremba-Niedzwiedzka K."/>
            <person name="Martijn J."/>
            <person name="Lind A.E."/>
            <person name="van Eijk R."/>
            <person name="Schleper C."/>
            <person name="Guy L."/>
            <person name="Ettema T.J."/>
        </authorList>
    </citation>
    <scope>NUCLEOTIDE SEQUENCE</scope>
</reference>